<dbReference type="SMART" id="SM00382">
    <property type="entry name" value="AAA"/>
    <property type="match status" value="1"/>
</dbReference>
<dbReference type="PROSITE" id="PS50893">
    <property type="entry name" value="ABC_TRANSPORTER_2"/>
    <property type="match status" value="1"/>
</dbReference>
<evidence type="ECO:0000259" key="6">
    <source>
        <dbReference type="PROSITE" id="PS50893"/>
    </source>
</evidence>
<evidence type="ECO:0000256" key="2">
    <source>
        <dbReference type="ARBA" id="ARBA00022448"/>
    </source>
</evidence>
<comment type="caution">
    <text evidence="7">The sequence shown here is derived from an EMBL/GenBank/DDBJ whole genome shotgun (WGS) entry which is preliminary data.</text>
</comment>
<proteinExistence type="inferred from homology"/>
<accession>A0A329VDN1</accession>
<dbReference type="SUPFAM" id="SSF52540">
    <property type="entry name" value="P-loop containing nucleoside triphosphate hydrolases"/>
    <property type="match status" value="1"/>
</dbReference>
<dbReference type="InterPro" id="IPR050763">
    <property type="entry name" value="ABC_transporter_ATP-binding"/>
</dbReference>
<dbReference type="InterPro" id="IPR003439">
    <property type="entry name" value="ABC_transporter-like_ATP-bd"/>
</dbReference>
<dbReference type="InterPro" id="IPR003593">
    <property type="entry name" value="AAA+_ATPase"/>
</dbReference>
<name>A0A329VDN1_9GAMM</name>
<keyword evidence="2" id="KW-0813">Transport</keyword>
<dbReference type="Gene3D" id="3.40.50.300">
    <property type="entry name" value="P-loop containing nucleotide triphosphate hydrolases"/>
    <property type="match status" value="1"/>
</dbReference>
<dbReference type="RefSeq" id="WP_113026432.1">
    <property type="nucleotide sequence ID" value="NZ_CAWNWQ010000024.1"/>
</dbReference>
<dbReference type="AlphaFoldDB" id="A0A329VDN1"/>
<feature type="domain" description="ABC transporter" evidence="6">
    <location>
        <begin position="26"/>
        <end position="259"/>
    </location>
</feature>
<protein>
    <submittedName>
        <fullName evidence="7">DNA repair protein</fullName>
    </submittedName>
</protein>
<evidence type="ECO:0000256" key="5">
    <source>
        <dbReference type="ARBA" id="ARBA00022840"/>
    </source>
</evidence>
<evidence type="ECO:0000256" key="4">
    <source>
        <dbReference type="ARBA" id="ARBA00022741"/>
    </source>
</evidence>
<reference evidence="7 8" key="1">
    <citation type="journal article" date="2018" name="Int. J. Syst. Evol. Microbiol.">
        <title>Whole-genome-based revisit of Photorhabdus phylogeny: proposal for the elevation of most Photorhabdus subspecies to the species level and description of one novel species Photorhabdus bodei sp. nov., and one novel subspecies Photorhabdus laumondii subsp. clarkei subsp. nov.</title>
        <authorList>
            <person name="Machado R.A.R."/>
            <person name="Wuthrich D."/>
            <person name="Kuhnert P."/>
            <person name="Arce C.C.M."/>
            <person name="Thonen L."/>
            <person name="Ruiz C."/>
            <person name="Zhang X."/>
            <person name="Robert C.A.M."/>
            <person name="Karimi J."/>
            <person name="Kamali S."/>
            <person name="Ma J."/>
            <person name="Bruggmann R."/>
            <person name="Erb M."/>
        </authorList>
    </citation>
    <scope>NUCLEOTIDE SEQUENCE [LARGE SCALE GENOMIC DNA]</scope>
    <source>
        <strain evidence="7 8">BOJ-47</strain>
    </source>
</reference>
<keyword evidence="4" id="KW-0547">Nucleotide-binding</keyword>
<comment type="similarity">
    <text evidence="1">Belongs to the ABC transporter superfamily.</text>
</comment>
<dbReference type="Proteomes" id="UP000250870">
    <property type="component" value="Unassembled WGS sequence"/>
</dbReference>
<gene>
    <name evidence="7" type="ORF">CKY01_16185</name>
</gene>
<organism evidence="7 8">
    <name type="scientific">Photorhabdus laumondii subsp. clarkei</name>
    <dbReference type="NCBI Taxonomy" id="2029685"/>
    <lineage>
        <taxon>Bacteria</taxon>
        <taxon>Pseudomonadati</taxon>
        <taxon>Pseudomonadota</taxon>
        <taxon>Gammaproteobacteria</taxon>
        <taxon>Enterobacterales</taxon>
        <taxon>Morganellaceae</taxon>
        <taxon>Photorhabdus</taxon>
    </lineage>
</organism>
<evidence type="ECO:0000313" key="7">
    <source>
        <dbReference type="EMBL" id="RAW87931.1"/>
    </source>
</evidence>
<dbReference type="InterPro" id="IPR027417">
    <property type="entry name" value="P-loop_NTPase"/>
</dbReference>
<sequence>MNSLLIEVNNVSKIYRSKESGYGVKEKLIGIFKPTFSDYQALSDISFTLLAGKSLAILGPNGAGKSSLIKILAGVQAPDQGEVSVLGVDPYKVKGKLFRQLGVVFGHKNCLWWDLPLINSLDMVSKIYRIESSSFKKEQAKIFELLNIHHIINKPVRLLSLGERVKGELAFNLLFKPRVLFLDEPTIGLDINAKHEIRELLSTLKSEDNIGFIITSHDMGDIEGYVDNISLLHRGKQKFYGDLASLKTISTPLIKVNINCDSKTQAKALIEKVTSLSIRSGVLIEHIRFNEEAEDVEISVSQDQYAIFIKALVVDVQCAFSVSTPSLEEILRARFKEFS</sequence>
<dbReference type="GO" id="GO:0016887">
    <property type="term" value="F:ATP hydrolysis activity"/>
    <property type="evidence" value="ECO:0007669"/>
    <property type="project" value="InterPro"/>
</dbReference>
<dbReference type="GO" id="GO:0005524">
    <property type="term" value="F:ATP binding"/>
    <property type="evidence" value="ECO:0007669"/>
    <property type="project" value="UniProtKB-KW"/>
</dbReference>
<keyword evidence="5" id="KW-0067">ATP-binding</keyword>
<evidence type="ECO:0000313" key="8">
    <source>
        <dbReference type="Proteomes" id="UP000250870"/>
    </source>
</evidence>
<dbReference type="PANTHER" id="PTHR42711:SF5">
    <property type="entry name" value="ABC TRANSPORTER ATP-BINDING PROTEIN NATA"/>
    <property type="match status" value="1"/>
</dbReference>
<evidence type="ECO:0000256" key="3">
    <source>
        <dbReference type="ARBA" id="ARBA00022458"/>
    </source>
</evidence>
<dbReference type="PANTHER" id="PTHR42711">
    <property type="entry name" value="ABC TRANSPORTER ATP-BINDING PROTEIN"/>
    <property type="match status" value="1"/>
</dbReference>
<dbReference type="EMBL" id="NSCI01000024">
    <property type="protein sequence ID" value="RAW87931.1"/>
    <property type="molecule type" value="Genomic_DNA"/>
</dbReference>
<keyword evidence="3" id="KW-0536">Nodulation</keyword>
<dbReference type="Pfam" id="PF00005">
    <property type="entry name" value="ABC_tran"/>
    <property type="match status" value="1"/>
</dbReference>
<evidence type="ECO:0000256" key="1">
    <source>
        <dbReference type="ARBA" id="ARBA00005417"/>
    </source>
</evidence>